<name>A0A835QQL1_VANPL</name>
<dbReference type="PROSITE" id="PS51649">
    <property type="entry name" value="NPH3"/>
    <property type="match status" value="1"/>
</dbReference>
<evidence type="ECO:0000259" key="5">
    <source>
        <dbReference type="PROSITE" id="PS51649"/>
    </source>
</evidence>
<evidence type="ECO:0000256" key="4">
    <source>
        <dbReference type="SAM" id="MobiDB-lite"/>
    </source>
</evidence>
<dbReference type="Proteomes" id="UP000636800">
    <property type="component" value="Chromosome 6"/>
</dbReference>
<evidence type="ECO:0000256" key="2">
    <source>
        <dbReference type="ARBA" id="ARBA00022786"/>
    </source>
</evidence>
<organism evidence="6 7">
    <name type="scientific">Vanilla planifolia</name>
    <name type="common">Vanilla</name>
    <dbReference type="NCBI Taxonomy" id="51239"/>
    <lineage>
        <taxon>Eukaryota</taxon>
        <taxon>Viridiplantae</taxon>
        <taxon>Streptophyta</taxon>
        <taxon>Embryophyta</taxon>
        <taxon>Tracheophyta</taxon>
        <taxon>Spermatophyta</taxon>
        <taxon>Magnoliopsida</taxon>
        <taxon>Liliopsida</taxon>
        <taxon>Asparagales</taxon>
        <taxon>Orchidaceae</taxon>
        <taxon>Vanilloideae</taxon>
        <taxon>Vanilleae</taxon>
        <taxon>Vanilla</taxon>
    </lineage>
</organism>
<gene>
    <name evidence="6" type="ORF">HPP92_012849</name>
</gene>
<proteinExistence type="inferred from homology"/>
<sequence>MKELCDLKIHLNGHHVFFVSQSILCSFSGRLKKLAKHGKKRGQGKGSVIRLVEFPGGAEGFELVSRFCYRNGRIHMSPANICLLHCAAVSLEMDEEITPCNLLTQTETFLEGLFYWTLDDILTSLKTCERFFTIADSSGLLRKLISCLLAKISANSDISLATPTPSPSPSSSSSTDNSRFRCSSSIKTAEIMKPCFGREWWFEDLAVLAPSIIEKMLKELGSYGSDNKSFVLTRFLLFYLKSAAQRTRGRGWDYVGIADTSVHGVVQMGRNVFSCRGLFWVLRVVSRMGVGRECREKLEWLIGSTLEMATLDDLLVSGRDEGAYDVNLVMRLVRVFVIGEDGLSSQRMKKVGRLVDKYLREISPDQSLKVSKFLAMAESLPDSARDCYDGVYRALDIFLETHQDLPFEERTRLCRCLNYEKLTLVTCKDLAKNPRIPPVVAVQALVSQQSKLGTDTGDDLEAESPTAVAYSWAAMPEQLSPDSSNDGEPLGFNMQKMQSRLVDSWRRLSEMRGHVSKMASGKYITSSPYYGSRRLPRLC</sequence>
<dbReference type="InterPro" id="IPR043454">
    <property type="entry name" value="NPH3/RPT2-like"/>
</dbReference>
<dbReference type="GO" id="GO:0016567">
    <property type="term" value="P:protein ubiquitination"/>
    <property type="evidence" value="ECO:0007669"/>
    <property type="project" value="UniProtKB-UniPathway"/>
</dbReference>
<dbReference type="EMBL" id="JADCNL010000006">
    <property type="protein sequence ID" value="KAG0476008.1"/>
    <property type="molecule type" value="Genomic_DNA"/>
</dbReference>
<keyword evidence="7" id="KW-1185">Reference proteome</keyword>
<dbReference type="InterPro" id="IPR011333">
    <property type="entry name" value="SKP1/BTB/POZ_sf"/>
</dbReference>
<comment type="pathway">
    <text evidence="1">Protein modification; protein ubiquitination.</text>
</comment>
<evidence type="ECO:0000256" key="1">
    <source>
        <dbReference type="ARBA" id="ARBA00004906"/>
    </source>
</evidence>
<dbReference type="PANTHER" id="PTHR32370">
    <property type="entry name" value="OS12G0117600 PROTEIN"/>
    <property type="match status" value="1"/>
</dbReference>
<comment type="similarity">
    <text evidence="3">Belongs to the NPH3 family.</text>
</comment>
<dbReference type="OrthoDB" id="427002at2759"/>
<dbReference type="Gene3D" id="3.30.710.10">
    <property type="entry name" value="Potassium Channel Kv1.1, Chain A"/>
    <property type="match status" value="1"/>
</dbReference>
<feature type="region of interest" description="Disordered" evidence="4">
    <location>
        <begin position="160"/>
        <end position="180"/>
    </location>
</feature>
<protein>
    <recommendedName>
        <fullName evidence="5">NPH3 domain-containing protein</fullName>
    </recommendedName>
</protein>
<dbReference type="SMART" id="SM00225">
    <property type="entry name" value="BTB"/>
    <property type="match status" value="1"/>
</dbReference>
<comment type="caution">
    <text evidence="6">The sequence shown here is derived from an EMBL/GenBank/DDBJ whole genome shotgun (WGS) entry which is preliminary data.</text>
</comment>
<evidence type="ECO:0000256" key="3">
    <source>
        <dbReference type="PROSITE-ProRule" id="PRU00982"/>
    </source>
</evidence>
<keyword evidence="2" id="KW-0833">Ubl conjugation pathway</keyword>
<dbReference type="InterPro" id="IPR027356">
    <property type="entry name" value="NPH3_dom"/>
</dbReference>
<feature type="domain" description="NPH3" evidence="5">
    <location>
        <begin position="199"/>
        <end position="451"/>
    </location>
</feature>
<dbReference type="SUPFAM" id="SSF54695">
    <property type="entry name" value="POZ domain"/>
    <property type="match status" value="1"/>
</dbReference>
<dbReference type="UniPathway" id="UPA00143"/>
<dbReference type="AlphaFoldDB" id="A0A835QQL1"/>
<reference evidence="6 7" key="1">
    <citation type="journal article" date="2020" name="Nat. Food">
        <title>A phased Vanilla planifolia genome enables genetic improvement of flavour and production.</title>
        <authorList>
            <person name="Hasing T."/>
            <person name="Tang H."/>
            <person name="Brym M."/>
            <person name="Khazi F."/>
            <person name="Huang T."/>
            <person name="Chambers A.H."/>
        </authorList>
    </citation>
    <scope>NUCLEOTIDE SEQUENCE [LARGE SCALE GENOMIC DNA]</scope>
    <source>
        <tissue evidence="6">Leaf</tissue>
    </source>
</reference>
<dbReference type="Pfam" id="PF03000">
    <property type="entry name" value="NPH3"/>
    <property type="match status" value="1"/>
</dbReference>
<evidence type="ECO:0000313" key="7">
    <source>
        <dbReference type="Proteomes" id="UP000636800"/>
    </source>
</evidence>
<dbReference type="InterPro" id="IPR000210">
    <property type="entry name" value="BTB/POZ_dom"/>
</dbReference>
<accession>A0A835QQL1</accession>
<evidence type="ECO:0000313" key="6">
    <source>
        <dbReference type="EMBL" id="KAG0476008.1"/>
    </source>
</evidence>